<organism evidence="1 2">
    <name type="scientific">Pseudomonas jinjuensis</name>
    <dbReference type="NCBI Taxonomy" id="198616"/>
    <lineage>
        <taxon>Bacteria</taxon>
        <taxon>Pseudomonadati</taxon>
        <taxon>Pseudomonadota</taxon>
        <taxon>Gammaproteobacteria</taxon>
        <taxon>Pseudomonadales</taxon>
        <taxon>Pseudomonadaceae</taxon>
        <taxon>Pseudomonas</taxon>
    </lineage>
</organism>
<dbReference type="AlphaFoldDB" id="A0A1H0PE94"/>
<sequence>MPRRRRVDIEVIVTVGESGLPQLQRIASQLVAAGLTVDTTLESAGMITGHAAPSCLDRLRCVEGVQAVEPSGEVKVAPPGSDVQ</sequence>
<proteinExistence type="predicted"/>
<reference evidence="2" key="1">
    <citation type="submission" date="2016-10" db="EMBL/GenBank/DDBJ databases">
        <authorList>
            <person name="Varghese N."/>
            <person name="Submissions S."/>
        </authorList>
    </citation>
    <scope>NUCLEOTIDE SEQUENCE [LARGE SCALE GENOMIC DNA]</scope>
    <source>
        <strain evidence="2">JCM 21621</strain>
    </source>
</reference>
<dbReference type="STRING" id="198616.SAMN05216193_12063"/>
<evidence type="ECO:0000313" key="1">
    <source>
        <dbReference type="EMBL" id="SDP03334.1"/>
    </source>
</evidence>
<accession>A0A1H0PE94</accession>
<gene>
    <name evidence="1" type="ORF">SAMN05216193_12063</name>
</gene>
<dbReference type="Proteomes" id="UP000242957">
    <property type="component" value="Unassembled WGS sequence"/>
</dbReference>
<keyword evidence="2" id="KW-1185">Reference proteome</keyword>
<dbReference type="RefSeq" id="WP_139207056.1">
    <property type="nucleotide sequence ID" value="NZ_FNIJ01000020.1"/>
</dbReference>
<name>A0A1H0PE94_9PSED</name>
<evidence type="ECO:0000313" key="2">
    <source>
        <dbReference type="Proteomes" id="UP000242957"/>
    </source>
</evidence>
<dbReference type="EMBL" id="FNIJ01000020">
    <property type="protein sequence ID" value="SDP03334.1"/>
    <property type="molecule type" value="Genomic_DNA"/>
</dbReference>
<protein>
    <recommendedName>
        <fullName evidence="3">Ketohydroxyglutarate aldolase</fullName>
    </recommendedName>
</protein>
<evidence type="ECO:0008006" key="3">
    <source>
        <dbReference type="Google" id="ProtNLM"/>
    </source>
</evidence>